<sequence length="132" mass="14644">MGWNDFKLPVVGCRYQNDDGTSRQDELRRCQPGEPIDLFREPDNPHDERAVAVVSARGVCVGYISRNYNGWIGSKIDRGYDVRAIVGKVRGLNFSGAELDVVLVINMDGDEPELAGAEHRAWAEQVVRSLAA</sequence>
<evidence type="ECO:0000256" key="2">
    <source>
        <dbReference type="ARBA" id="ARBA00022801"/>
    </source>
</evidence>
<gene>
    <name evidence="4" type="ORF">FYJ91_18380</name>
</gene>
<evidence type="ECO:0000313" key="5">
    <source>
        <dbReference type="Proteomes" id="UP000322077"/>
    </source>
</evidence>
<reference evidence="4 5" key="1">
    <citation type="submission" date="2019-08" db="EMBL/GenBank/DDBJ databases">
        <authorList>
            <person name="Wang G."/>
            <person name="Xu Z."/>
        </authorList>
    </citation>
    <scope>NUCLEOTIDE SEQUENCE [LARGE SCALE GENOMIC DNA]</scope>
    <source>
        <strain evidence="4 5">ZX</strain>
    </source>
</reference>
<dbReference type="Proteomes" id="UP000322077">
    <property type="component" value="Unassembled WGS sequence"/>
</dbReference>
<dbReference type="SMART" id="SM00910">
    <property type="entry name" value="HIRAN"/>
    <property type="match status" value="1"/>
</dbReference>
<keyword evidence="2" id="KW-0378">Hydrolase</keyword>
<dbReference type="GO" id="GO:0003676">
    <property type="term" value="F:nucleic acid binding"/>
    <property type="evidence" value="ECO:0007669"/>
    <property type="project" value="InterPro"/>
</dbReference>
<dbReference type="Pfam" id="PF08797">
    <property type="entry name" value="HIRAN"/>
    <property type="match status" value="1"/>
</dbReference>
<dbReference type="Gene3D" id="3.30.70.2330">
    <property type="match status" value="1"/>
</dbReference>
<evidence type="ECO:0000259" key="3">
    <source>
        <dbReference type="SMART" id="SM00910"/>
    </source>
</evidence>
<keyword evidence="1" id="KW-0479">Metal-binding</keyword>
<dbReference type="RefSeq" id="WP_149523789.1">
    <property type="nucleotide sequence ID" value="NZ_VTOU01000005.1"/>
</dbReference>
<dbReference type="GO" id="GO:0008270">
    <property type="term" value="F:zinc ion binding"/>
    <property type="evidence" value="ECO:0007669"/>
    <property type="project" value="InterPro"/>
</dbReference>
<accession>A0A5D9BZH0</accession>
<organism evidence="4 5">
    <name type="scientific">Sphingomonas montanisoli</name>
    <dbReference type="NCBI Taxonomy" id="2606412"/>
    <lineage>
        <taxon>Bacteria</taxon>
        <taxon>Pseudomonadati</taxon>
        <taxon>Pseudomonadota</taxon>
        <taxon>Alphaproteobacteria</taxon>
        <taxon>Sphingomonadales</taxon>
        <taxon>Sphingomonadaceae</taxon>
        <taxon>Sphingomonas</taxon>
    </lineage>
</organism>
<dbReference type="EMBL" id="VTOU01000005">
    <property type="protein sequence ID" value="TZG24593.1"/>
    <property type="molecule type" value="Genomic_DNA"/>
</dbReference>
<dbReference type="AlphaFoldDB" id="A0A5D9BZH0"/>
<name>A0A5D9BZH0_9SPHN</name>
<evidence type="ECO:0000256" key="1">
    <source>
        <dbReference type="ARBA" id="ARBA00022723"/>
    </source>
</evidence>
<evidence type="ECO:0000313" key="4">
    <source>
        <dbReference type="EMBL" id="TZG24593.1"/>
    </source>
</evidence>
<proteinExistence type="predicted"/>
<comment type="caution">
    <text evidence="4">The sequence shown here is derived from an EMBL/GenBank/DDBJ whole genome shotgun (WGS) entry which is preliminary data.</text>
</comment>
<keyword evidence="5" id="KW-1185">Reference proteome</keyword>
<dbReference type="InterPro" id="IPR014905">
    <property type="entry name" value="HIRAN"/>
</dbReference>
<dbReference type="GO" id="GO:0016818">
    <property type="term" value="F:hydrolase activity, acting on acid anhydrides, in phosphorus-containing anhydrides"/>
    <property type="evidence" value="ECO:0007669"/>
    <property type="project" value="InterPro"/>
</dbReference>
<protein>
    <recommendedName>
        <fullName evidence="3">HIRAN domain-containing protein</fullName>
    </recommendedName>
</protein>
<feature type="domain" description="HIRAN" evidence="3">
    <location>
        <begin position="5"/>
        <end position="107"/>
    </location>
</feature>